<keyword evidence="3" id="KW-1185">Reference proteome</keyword>
<dbReference type="eggNOG" id="ENOG502S26C">
    <property type="taxonomic scope" value="Eukaryota"/>
</dbReference>
<organism evidence="2 3">
    <name type="scientific">Pseudozyma hubeiensis (strain SY62)</name>
    <name type="common">Yeast</name>
    <dbReference type="NCBI Taxonomy" id="1305764"/>
    <lineage>
        <taxon>Eukaryota</taxon>
        <taxon>Fungi</taxon>
        <taxon>Dikarya</taxon>
        <taxon>Basidiomycota</taxon>
        <taxon>Ustilaginomycotina</taxon>
        <taxon>Ustilaginomycetes</taxon>
        <taxon>Ustilaginales</taxon>
        <taxon>Ustilaginaceae</taxon>
        <taxon>Pseudozyma</taxon>
    </lineage>
</organism>
<evidence type="ECO:0000313" key="3">
    <source>
        <dbReference type="Proteomes" id="UP000014071"/>
    </source>
</evidence>
<feature type="compositionally biased region" description="Low complexity" evidence="1">
    <location>
        <begin position="41"/>
        <end position="72"/>
    </location>
</feature>
<evidence type="ECO:0000313" key="2">
    <source>
        <dbReference type="EMBL" id="GAC98142.1"/>
    </source>
</evidence>
<sequence>MSRFSGTSPSSYPIMDHAAATLPGMPAHLDMDAANSLPQGSSTSRGRSASSDSSSTSASSSMSSQLLSPGSSCTELSTPTMPNFSSKAMRPTEPTIVSNLSAPPIFAMDNITSENVMTDAAFCMTAVPLSDVYAPLESSFLRDPFAMPPSQPLTYPGLAGSSNSLRNIGLKMVGMHADPFLMSQSLPSPALPVGKPSSLPAGTLFGSLFEPRFSQESQSQPSASFENLLRINPQPSTHSSASGEVDIVEPVLSPSSAMEPEAASLSLLADGAHVSVDTEASQCASLHLDQVIAKHAHAVSSRGAAHSIAITSRPFALVVELIGSQFGLTGRGQELPKLLSRLQLHGKLDAQTETSKGLVFDAAINWDTMGSNMLPTTEQLLYPHRAFIDACLPWPAVRTRLLKHALTNPVCEEEFALDLLLSILSPDEALSSARVYGDDVLDPEAWELSERMWTKWWGLFDDSIIRRTNWWRRQRGLGCLVYPQSTYAGNDSVRQGLGTGSLDEVYRLATTHLP</sequence>
<dbReference type="PANTHER" id="PTHR38116:SF9">
    <property type="entry name" value="BZIP DOMAIN-CONTAINING PROTEIN"/>
    <property type="match status" value="1"/>
</dbReference>
<name>R9PA60_PSEHS</name>
<dbReference type="AlphaFoldDB" id="R9PA60"/>
<proteinExistence type="predicted"/>
<dbReference type="PANTHER" id="PTHR38116">
    <property type="entry name" value="CHROMOSOME 7, WHOLE GENOME SHOTGUN SEQUENCE"/>
    <property type="match status" value="1"/>
</dbReference>
<feature type="region of interest" description="Disordered" evidence="1">
    <location>
        <begin position="27"/>
        <end position="90"/>
    </location>
</feature>
<feature type="compositionally biased region" description="Polar residues" evidence="1">
    <location>
        <begin position="73"/>
        <end position="86"/>
    </location>
</feature>
<dbReference type="Pfam" id="PF11905">
    <property type="entry name" value="DUF3425"/>
    <property type="match status" value="1"/>
</dbReference>
<dbReference type="HOGENOM" id="CLU_523892_0_0_1"/>
<dbReference type="Proteomes" id="UP000014071">
    <property type="component" value="Unassembled WGS sequence"/>
</dbReference>
<gene>
    <name evidence="2" type="ORF">PHSY_005731</name>
</gene>
<evidence type="ECO:0000256" key="1">
    <source>
        <dbReference type="SAM" id="MobiDB-lite"/>
    </source>
</evidence>
<dbReference type="GeneID" id="24111008"/>
<reference evidence="3" key="1">
    <citation type="journal article" date="2013" name="Genome Announc.">
        <title>Draft genome sequence of the basidiomycetous yeast-like fungus Pseudozyma hubeiensis SY62, which produces an abundant amount of the biosurfactant mannosylerythritol lipids.</title>
        <authorList>
            <person name="Konishi M."/>
            <person name="Hatada Y."/>
            <person name="Horiuchi J."/>
        </authorList>
    </citation>
    <scope>NUCLEOTIDE SEQUENCE [LARGE SCALE GENOMIC DNA]</scope>
    <source>
        <strain evidence="3">SY62</strain>
    </source>
</reference>
<dbReference type="STRING" id="1305764.R9PA60"/>
<dbReference type="EMBL" id="DF238815">
    <property type="protein sequence ID" value="GAC98142.1"/>
    <property type="molecule type" value="Genomic_DNA"/>
</dbReference>
<dbReference type="RefSeq" id="XP_012191729.1">
    <property type="nucleotide sequence ID" value="XM_012336339.1"/>
</dbReference>
<accession>R9PA60</accession>
<dbReference type="OrthoDB" id="2245989at2759"/>
<protein>
    <submittedName>
        <fullName evidence="2">Uncharacterized protein</fullName>
    </submittedName>
</protein>
<dbReference type="InterPro" id="IPR021833">
    <property type="entry name" value="DUF3425"/>
</dbReference>